<name>A0AB39PL14_9ACTN</name>
<dbReference type="SUPFAM" id="SSF46689">
    <property type="entry name" value="Homeodomain-like"/>
    <property type="match status" value="1"/>
</dbReference>
<dbReference type="SUPFAM" id="SSF48498">
    <property type="entry name" value="Tetracyclin repressor-like, C-terminal domain"/>
    <property type="match status" value="1"/>
</dbReference>
<evidence type="ECO:0000256" key="2">
    <source>
        <dbReference type="PROSITE-ProRule" id="PRU00335"/>
    </source>
</evidence>
<dbReference type="InterPro" id="IPR041678">
    <property type="entry name" value="TetR_C_16"/>
</dbReference>
<dbReference type="PRINTS" id="PR00455">
    <property type="entry name" value="HTHTETR"/>
</dbReference>
<dbReference type="InterPro" id="IPR050109">
    <property type="entry name" value="HTH-type_TetR-like_transc_reg"/>
</dbReference>
<evidence type="ECO:0000259" key="4">
    <source>
        <dbReference type="PROSITE" id="PS50977"/>
    </source>
</evidence>
<sequence length="235" mass="24861">MNKNRGRPRGNPPTRARLAEVARDLFLEHGYQGTTLRAVAAAADVDSALISYHFGSKQGLFGEAMNLQCGQSLAIVNALRGDQAGLADRILVAVTSLWEGDAARAENATGAEIATTAQEAGAAENAAGAGPMSVFDRTSMQDPEVMRVFREFLEREVLGKIADFLGGPDATERATAAVTVIGGLIFTRYLSPLGPAAALGAADVRRILEPSLRAALSPRPARRRTVRAPEPARAR</sequence>
<dbReference type="EMBL" id="CP163435">
    <property type="protein sequence ID" value="XDQ30591.1"/>
    <property type="molecule type" value="Genomic_DNA"/>
</dbReference>
<organism evidence="5">
    <name type="scientific">Streptomyces sp. R21</name>
    <dbReference type="NCBI Taxonomy" id="3238627"/>
    <lineage>
        <taxon>Bacteria</taxon>
        <taxon>Bacillati</taxon>
        <taxon>Actinomycetota</taxon>
        <taxon>Actinomycetes</taxon>
        <taxon>Kitasatosporales</taxon>
        <taxon>Streptomycetaceae</taxon>
        <taxon>Streptomyces</taxon>
    </lineage>
</organism>
<evidence type="ECO:0000256" key="3">
    <source>
        <dbReference type="SAM" id="MobiDB-lite"/>
    </source>
</evidence>
<dbReference type="Pfam" id="PF17920">
    <property type="entry name" value="TetR_C_16"/>
    <property type="match status" value="1"/>
</dbReference>
<dbReference type="Gene3D" id="1.10.357.10">
    <property type="entry name" value="Tetracycline Repressor, domain 2"/>
    <property type="match status" value="1"/>
</dbReference>
<reference evidence="5" key="1">
    <citation type="submission" date="2024-07" db="EMBL/GenBank/DDBJ databases">
        <authorList>
            <person name="Yu S.T."/>
        </authorList>
    </citation>
    <scope>NUCLEOTIDE SEQUENCE</scope>
    <source>
        <strain evidence="5">R21</strain>
    </source>
</reference>
<proteinExistence type="predicted"/>
<dbReference type="Gene3D" id="1.10.10.60">
    <property type="entry name" value="Homeodomain-like"/>
    <property type="match status" value="1"/>
</dbReference>
<dbReference type="PROSITE" id="PS50977">
    <property type="entry name" value="HTH_TETR_2"/>
    <property type="match status" value="1"/>
</dbReference>
<evidence type="ECO:0000313" key="5">
    <source>
        <dbReference type="EMBL" id="XDQ30591.1"/>
    </source>
</evidence>
<gene>
    <name evidence="5" type="ORF">AB5J56_40410</name>
</gene>
<dbReference type="RefSeq" id="WP_369240672.1">
    <property type="nucleotide sequence ID" value="NZ_CP163435.1"/>
</dbReference>
<dbReference type="GO" id="GO:0003700">
    <property type="term" value="F:DNA-binding transcription factor activity"/>
    <property type="evidence" value="ECO:0007669"/>
    <property type="project" value="TreeGrafter"/>
</dbReference>
<protein>
    <submittedName>
        <fullName evidence="5">TetR family transcriptional regulator</fullName>
    </submittedName>
</protein>
<feature type="domain" description="HTH tetR-type" evidence="4">
    <location>
        <begin position="12"/>
        <end position="72"/>
    </location>
</feature>
<dbReference type="Pfam" id="PF00440">
    <property type="entry name" value="TetR_N"/>
    <property type="match status" value="1"/>
</dbReference>
<dbReference type="GO" id="GO:0000976">
    <property type="term" value="F:transcription cis-regulatory region binding"/>
    <property type="evidence" value="ECO:0007669"/>
    <property type="project" value="TreeGrafter"/>
</dbReference>
<dbReference type="PANTHER" id="PTHR30055:SF235">
    <property type="entry name" value="TRANSCRIPTIONAL REGULATORY PROTEIN"/>
    <property type="match status" value="1"/>
</dbReference>
<accession>A0AB39PL14</accession>
<evidence type="ECO:0000256" key="1">
    <source>
        <dbReference type="ARBA" id="ARBA00023125"/>
    </source>
</evidence>
<dbReference type="InterPro" id="IPR001647">
    <property type="entry name" value="HTH_TetR"/>
</dbReference>
<dbReference type="InterPro" id="IPR009057">
    <property type="entry name" value="Homeodomain-like_sf"/>
</dbReference>
<dbReference type="PANTHER" id="PTHR30055">
    <property type="entry name" value="HTH-TYPE TRANSCRIPTIONAL REGULATOR RUTR"/>
    <property type="match status" value="1"/>
</dbReference>
<dbReference type="AlphaFoldDB" id="A0AB39PL14"/>
<feature type="DNA-binding region" description="H-T-H motif" evidence="2">
    <location>
        <begin position="35"/>
        <end position="54"/>
    </location>
</feature>
<keyword evidence="1 2" id="KW-0238">DNA-binding</keyword>
<feature type="region of interest" description="Disordered" evidence="3">
    <location>
        <begin position="216"/>
        <end position="235"/>
    </location>
</feature>
<dbReference type="InterPro" id="IPR036271">
    <property type="entry name" value="Tet_transcr_reg_TetR-rel_C_sf"/>
</dbReference>